<name>A0A822YDZ7_NELNU</name>
<feature type="region of interest" description="Disordered" evidence="1">
    <location>
        <begin position="1"/>
        <end position="29"/>
    </location>
</feature>
<evidence type="ECO:0000313" key="2">
    <source>
        <dbReference type="EMBL" id="DAD32394.1"/>
    </source>
</evidence>
<feature type="compositionally biased region" description="Polar residues" evidence="1">
    <location>
        <begin position="15"/>
        <end position="29"/>
    </location>
</feature>
<sequence>MWEKFGVEDLERQYGRSNTSEKGSQMGSD</sequence>
<reference evidence="2 3" key="1">
    <citation type="journal article" date="2020" name="Mol. Biol. Evol.">
        <title>Distinct Expression and Methylation Patterns for Genes with Different Fates following a Single Whole-Genome Duplication in Flowering Plants.</title>
        <authorList>
            <person name="Shi T."/>
            <person name="Rahmani R.S."/>
            <person name="Gugger P.F."/>
            <person name="Wang M."/>
            <person name="Li H."/>
            <person name="Zhang Y."/>
            <person name="Li Z."/>
            <person name="Wang Q."/>
            <person name="Van de Peer Y."/>
            <person name="Marchal K."/>
            <person name="Chen J."/>
        </authorList>
    </citation>
    <scope>NUCLEOTIDE SEQUENCE [LARGE SCALE GENOMIC DNA]</scope>
    <source>
        <tissue evidence="2">Leaf</tissue>
    </source>
</reference>
<accession>A0A822YDZ7</accession>
<protein>
    <submittedName>
        <fullName evidence="2">Uncharacterized protein</fullName>
    </submittedName>
</protein>
<dbReference type="Proteomes" id="UP000607653">
    <property type="component" value="Unassembled WGS sequence"/>
</dbReference>
<comment type="caution">
    <text evidence="2">The sequence shown here is derived from an EMBL/GenBank/DDBJ whole genome shotgun (WGS) entry which is preliminary data.</text>
</comment>
<evidence type="ECO:0000313" key="3">
    <source>
        <dbReference type="Proteomes" id="UP000607653"/>
    </source>
</evidence>
<feature type="compositionally biased region" description="Basic and acidic residues" evidence="1">
    <location>
        <begin position="1"/>
        <end position="14"/>
    </location>
</feature>
<dbReference type="EMBL" id="DUZY01000003">
    <property type="protein sequence ID" value="DAD32394.1"/>
    <property type="molecule type" value="Genomic_DNA"/>
</dbReference>
<gene>
    <name evidence="2" type="ORF">HUJ06_011245</name>
</gene>
<evidence type="ECO:0000256" key="1">
    <source>
        <dbReference type="SAM" id="MobiDB-lite"/>
    </source>
</evidence>
<organism evidence="2 3">
    <name type="scientific">Nelumbo nucifera</name>
    <name type="common">Sacred lotus</name>
    <dbReference type="NCBI Taxonomy" id="4432"/>
    <lineage>
        <taxon>Eukaryota</taxon>
        <taxon>Viridiplantae</taxon>
        <taxon>Streptophyta</taxon>
        <taxon>Embryophyta</taxon>
        <taxon>Tracheophyta</taxon>
        <taxon>Spermatophyta</taxon>
        <taxon>Magnoliopsida</taxon>
        <taxon>Proteales</taxon>
        <taxon>Nelumbonaceae</taxon>
        <taxon>Nelumbo</taxon>
    </lineage>
</organism>
<proteinExistence type="predicted"/>
<keyword evidence="3" id="KW-1185">Reference proteome</keyword>
<dbReference type="AlphaFoldDB" id="A0A822YDZ7"/>